<name>A0A8E2JKC8_9PEZI</name>
<reference evidence="1 2" key="1">
    <citation type="journal article" date="2016" name="Nat. Commun.">
        <title>Ectomycorrhizal ecology is imprinted in the genome of the dominant symbiotic fungus Cenococcum geophilum.</title>
        <authorList>
            <consortium name="DOE Joint Genome Institute"/>
            <person name="Peter M."/>
            <person name="Kohler A."/>
            <person name="Ohm R.A."/>
            <person name="Kuo A."/>
            <person name="Krutzmann J."/>
            <person name="Morin E."/>
            <person name="Arend M."/>
            <person name="Barry K.W."/>
            <person name="Binder M."/>
            <person name="Choi C."/>
            <person name="Clum A."/>
            <person name="Copeland A."/>
            <person name="Grisel N."/>
            <person name="Haridas S."/>
            <person name="Kipfer T."/>
            <person name="LaButti K."/>
            <person name="Lindquist E."/>
            <person name="Lipzen A."/>
            <person name="Maire R."/>
            <person name="Meier B."/>
            <person name="Mihaltcheva S."/>
            <person name="Molinier V."/>
            <person name="Murat C."/>
            <person name="Poggeler S."/>
            <person name="Quandt C.A."/>
            <person name="Sperisen C."/>
            <person name="Tritt A."/>
            <person name="Tisserant E."/>
            <person name="Crous P.W."/>
            <person name="Henrissat B."/>
            <person name="Nehls U."/>
            <person name="Egli S."/>
            <person name="Spatafora J.W."/>
            <person name="Grigoriev I.V."/>
            <person name="Martin F.M."/>
        </authorList>
    </citation>
    <scope>NUCLEOTIDE SEQUENCE [LARGE SCALE GENOMIC DNA]</scope>
    <source>
        <strain evidence="1 2">CBS 459.81</strain>
    </source>
</reference>
<dbReference type="Proteomes" id="UP000250266">
    <property type="component" value="Unassembled WGS sequence"/>
</dbReference>
<gene>
    <name evidence="1" type="ORF">K432DRAFT_285830</name>
</gene>
<evidence type="ECO:0000313" key="2">
    <source>
        <dbReference type="Proteomes" id="UP000250266"/>
    </source>
</evidence>
<evidence type="ECO:0008006" key="3">
    <source>
        <dbReference type="Google" id="ProtNLM"/>
    </source>
</evidence>
<protein>
    <recommendedName>
        <fullName evidence="3">DDE-1 domain-containing protein</fullName>
    </recommendedName>
</protein>
<sequence length="63" mass="7073">LLLLDGHGSHVNVNFILTLKQYNLPPYSFYVLQHINLSSFLPLKSRYRAEIAELAALNNASSS</sequence>
<evidence type="ECO:0000313" key="1">
    <source>
        <dbReference type="EMBL" id="OCK85895.1"/>
    </source>
</evidence>
<dbReference type="OrthoDB" id="3935526at2759"/>
<proteinExistence type="predicted"/>
<dbReference type="AlphaFoldDB" id="A0A8E2JKC8"/>
<feature type="non-terminal residue" evidence="1">
    <location>
        <position position="1"/>
    </location>
</feature>
<organism evidence="1 2">
    <name type="scientific">Lepidopterella palustris CBS 459.81</name>
    <dbReference type="NCBI Taxonomy" id="1314670"/>
    <lineage>
        <taxon>Eukaryota</taxon>
        <taxon>Fungi</taxon>
        <taxon>Dikarya</taxon>
        <taxon>Ascomycota</taxon>
        <taxon>Pezizomycotina</taxon>
        <taxon>Dothideomycetes</taxon>
        <taxon>Pleosporomycetidae</taxon>
        <taxon>Mytilinidiales</taxon>
        <taxon>Argynnaceae</taxon>
        <taxon>Lepidopterella</taxon>
    </lineage>
</organism>
<keyword evidence="2" id="KW-1185">Reference proteome</keyword>
<dbReference type="EMBL" id="KV744812">
    <property type="protein sequence ID" value="OCK85895.1"/>
    <property type="molecule type" value="Genomic_DNA"/>
</dbReference>
<accession>A0A8E2JKC8</accession>